<sequence length="157" mass="18441">HLEINAQIFSGKLMKILRLLPEVNTLKISSLSISQSESLFNEDIEFLDFLSNEKQITKICFKNMKDMNQIQMLALICSHVSHLEINCINYKHAELLTGLILTQIQSVSNSLLRLLCFRIREAHDDMILELEKMIDTENLRFDFTIKHLMDKIYIQWK</sequence>
<name>A0A8S3DTN4_9BILA</name>
<evidence type="ECO:0000313" key="2">
    <source>
        <dbReference type="Proteomes" id="UP000681967"/>
    </source>
</evidence>
<feature type="non-terminal residue" evidence="1">
    <location>
        <position position="1"/>
    </location>
</feature>
<comment type="caution">
    <text evidence="1">The sequence shown here is derived from an EMBL/GenBank/DDBJ whole genome shotgun (WGS) entry which is preliminary data.</text>
</comment>
<evidence type="ECO:0000313" key="1">
    <source>
        <dbReference type="EMBL" id="CAF5038489.1"/>
    </source>
</evidence>
<accession>A0A8S3DTN4</accession>
<organism evidence="1 2">
    <name type="scientific">Rotaria magnacalcarata</name>
    <dbReference type="NCBI Taxonomy" id="392030"/>
    <lineage>
        <taxon>Eukaryota</taxon>
        <taxon>Metazoa</taxon>
        <taxon>Spiralia</taxon>
        <taxon>Gnathifera</taxon>
        <taxon>Rotifera</taxon>
        <taxon>Eurotatoria</taxon>
        <taxon>Bdelloidea</taxon>
        <taxon>Philodinida</taxon>
        <taxon>Philodinidae</taxon>
        <taxon>Rotaria</taxon>
    </lineage>
</organism>
<dbReference type="EMBL" id="CAJOBH010223471">
    <property type="protein sequence ID" value="CAF5038489.1"/>
    <property type="molecule type" value="Genomic_DNA"/>
</dbReference>
<dbReference type="AlphaFoldDB" id="A0A8S3DTN4"/>
<proteinExistence type="predicted"/>
<reference evidence="1" key="1">
    <citation type="submission" date="2021-02" db="EMBL/GenBank/DDBJ databases">
        <authorList>
            <person name="Nowell W R."/>
        </authorList>
    </citation>
    <scope>NUCLEOTIDE SEQUENCE</scope>
</reference>
<protein>
    <submittedName>
        <fullName evidence="1">Uncharacterized protein</fullName>
    </submittedName>
</protein>
<gene>
    <name evidence="1" type="ORF">BYL167_LOCUS56665</name>
</gene>
<dbReference type="Proteomes" id="UP000681967">
    <property type="component" value="Unassembled WGS sequence"/>
</dbReference>